<keyword evidence="7" id="KW-1185">Reference proteome</keyword>
<dbReference type="CDD" id="cd08996">
    <property type="entry name" value="GH32_FFase"/>
    <property type="match status" value="1"/>
</dbReference>
<comment type="caution">
    <text evidence="6">The sequence shown here is derived from an EMBL/GenBank/DDBJ whole genome shotgun (WGS) entry which is preliminary data.</text>
</comment>
<dbReference type="GO" id="GO:0005975">
    <property type="term" value="P:carbohydrate metabolic process"/>
    <property type="evidence" value="ECO:0007669"/>
    <property type="project" value="InterPro"/>
</dbReference>
<protein>
    <recommendedName>
        <fullName evidence="2">beta-fructofuranosidase</fullName>
        <ecNumber evidence="2">3.2.1.26</ecNumber>
    </recommendedName>
</protein>
<dbReference type="Gene3D" id="2.115.10.20">
    <property type="entry name" value="Glycosyl hydrolase domain, family 43"/>
    <property type="match status" value="1"/>
</dbReference>
<proteinExistence type="inferred from homology"/>
<evidence type="ECO:0000313" key="7">
    <source>
        <dbReference type="Proteomes" id="UP000008366"/>
    </source>
</evidence>
<dbReference type="InterPro" id="IPR013148">
    <property type="entry name" value="Glyco_hydro_32_N"/>
</dbReference>
<dbReference type="eggNOG" id="COG1621">
    <property type="taxonomic scope" value="Bacteria"/>
</dbReference>
<organism evidence="6 7">
    <name type="scientific">Kineosphaera limosa NBRC 100340</name>
    <dbReference type="NCBI Taxonomy" id="1184609"/>
    <lineage>
        <taxon>Bacteria</taxon>
        <taxon>Bacillati</taxon>
        <taxon>Actinomycetota</taxon>
        <taxon>Actinomycetes</taxon>
        <taxon>Micrococcales</taxon>
        <taxon>Dermatophilaceae</taxon>
        <taxon>Kineosphaera</taxon>
    </lineage>
</organism>
<name>K6X9Q2_9MICO</name>
<dbReference type="EC" id="3.2.1.26" evidence="2"/>
<dbReference type="InterPro" id="IPR018053">
    <property type="entry name" value="Glyco_hydro_32_AS"/>
</dbReference>
<evidence type="ECO:0000256" key="1">
    <source>
        <dbReference type="ARBA" id="ARBA00009902"/>
    </source>
</evidence>
<sequence length="462" mass="48890">MPAQSALPSYHIRPGRGWLNDPNGMTYRDGRWHVFYQHNPAAAVHGDIHWGHVSSDDLATWTPHPVAFGPTPDGPDRAGCWSGVFVPDSFRGANEVSDSGVSDSEVSDSGAQALVAYSAVSDETAHSTTVLRRALDSSPSSTLDEWSEPWVVATTPEADEVAQMRDPFLFTFGGRRWALHGAGLTDGSPAVLLFGCDDPDAWTYEGLWFTGAGALGAELLGRFPADIWECPQLVLGDDSDDSDGRAVLVLATQHHGSLDDVVAVVGDLEPSSDDPTRPAFNAAAFERLDLGDACYAPQFAEDPTGSWHLGWVRQSDVPADPSDPDADLVAGCLTLPRRIGVVGDHVVVTRAQELDALLSGDSRALAAGGHELPSACVVRTTGGTLGWPGGVIDLPPVPVEVWVDGEVVEVYPVLGATPPGSASAPDTPRVPATYRRVGATWRLDVPTDDTAWLELVALGGAD</sequence>
<dbReference type="InterPro" id="IPR001362">
    <property type="entry name" value="Glyco_hydro_32"/>
</dbReference>
<evidence type="ECO:0000259" key="5">
    <source>
        <dbReference type="Pfam" id="PF00251"/>
    </source>
</evidence>
<dbReference type="AlphaFoldDB" id="K6X9Q2"/>
<dbReference type="RefSeq" id="WP_006592101.1">
    <property type="nucleotide sequence ID" value="NZ_BAHD01000022.1"/>
</dbReference>
<evidence type="ECO:0000256" key="3">
    <source>
        <dbReference type="ARBA" id="ARBA00022801"/>
    </source>
</evidence>
<evidence type="ECO:0000256" key="4">
    <source>
        <dbReference type="ARBA" id="ARBA00023295"/>
    </source>
</evidence>
<dbReference type="Pfam" id="PF00251">
    <property type="entry name" value="Glyco_hydro_32N"/>
    <property type="match status" value="1"/>
</dbReference>
<dbReference type="Proteomes" id="UP000008366">
    <property type="component" value="Unassembled WGS sequence"/>
</dbReference>
<dbReference type="SUPFAM" id="SSF75005">
    <property type="entry name" value="Arabinanase/levansucrase/invertase"/>
    <property type="match status" value="1"/>
</dbReference>
<dbReference type="PANTHER" id="PTHR43101:SF1">
    <property type="entry name" value="BETA-FRUCTOSIDASE"/>
    <property type="match status" value="1"/>
</dbReference>
<dbReference type="OrthoDB" id="9776657at2"/>
<dbReference type="EMBL" id="BAHD01000022">
    <property type="protein sequence ID" value="GAB95569.1"/>
    <property type="molecule type" value="Genomic_DNA"/>
</dbReference>
<dbReference type="InterPro" id="IPR023296">
    <property type="entry name" value="Glyco_hydro_beta-prop_sf"/>
</dbReference>
<comment type="similarity">
    <text evidence="1">Belongs to the glycosyl hydrolase 32 family.</text>
</comment>
<keyword evidence="4" id="KW-0326">Glycosidase</keyword>
<dbReference type="PROSITE" id="PS00609">
    <property type="entry name" value="GLYCOSYL_HYDROL_F32"/>
    <property type="match status" value="1"/>
</dbReference>
<dbReference type="GO" id="GO:0004564">
    <property type="term" value="F:beta-fructofuranosidase activity"/>
    <property type="evidence" value="ECO:0007669"/>
    <property type="project" value="UniProtKB-EC"/>
</dbReference>
<dbReference type="SMART" id="SM00640">
    <property type="entry name" value="Glyco_32"/>
    <property type="match status" value="1"/>
</dbReference>
<accession>K6X9Q2</accession>
<keyword evidence="3 6" id="KW-0378">Hydrolase</keyword>
<gene>
    <name evidence="6" type="ORF">KILIM_022_00550</name>
</gene>
<dbReference type="InterPro" id="IPR051214">
    <property type="entry name" value="GH32_Enzymes"/>
</dbReference>
<evidence type="ECO:0000313" key="6">
    <source>
        <dbReference type="EMBL" id="GAB95569.1"/>
    </source>
</evidence>
<dbReference type="STRING" id="1184609.KILIM_022_00550"/>
<dbReference type="PANTHER" id="PTHR43101">
    <property type="entry name" value="BETA-FRUCTOSIDASE"/>
    <property type="match status" value="1"/>
</dbReference>
<evidence type="ECO:0000256" key="2">
    <source>
        <dbReference type="ARBA" id="ARBA00012758"/>
    </source>
</evidence>
<feature type="domain" description="Glycosyl hydrolase family 32 N-terminal" evidence="5">
    <location>
        <begin position="11"/>
        <end position="341"/>
    </location>
</feature>
<reference evidence="6 7" key="1">
    <citation type="submission" date="2012-08" db="EMBL/GenBank/DDBJ databases">
        <title>Whole genome shotgun sequence of Kineosphaera limosa NBRC 100340.</title>
        <authorList>
            <person name="Yoshida I."/>
            <person name="Isaki S."/>
            <person name="Hosoyama A."/>
            <person name="Tsuchikane K."/>
            <person name="Katsumata H."/>
            <person name="Ando Y."/>
            <person name="Ohji S."/>
            <person name="Hamada M."/>
            <person name="Tamura T."/>
            <person name="Yamazoe A."/>
            <person name="Yamazaki S."/>
            <person name="Fujita N."/>
        </authorList>
    </citation>
    <scope>NUCLEOTIDE SEQUENCE [LARGE SCALE GENOMIC DNA]</scope>
    <source>
        <strain evidence="6 7">NBRC 100340</strain>
    </source>
</reference>